<gene>
    <name evidence="2" type="ORF">C8E89_11661</name>
</gene>
<keyword evidence="3" id="KW-1185">Reference proteome</keyword>
<feature type="transmembrane region" description="Helical" evidence="1">
    <location>
        <begin position="57"/>
        <end position="79"/>
    </location>
</feature>
<evidence type="ECO:0000256" key="1">
    <source>
        <dbReference type="SAM" id="Phobius"/>
    </source>
</evidence>
<reference evidence="2 3" key="2">
    <citation type="submission" date="2018-06" db="EMBL/GenBank/DDBJ databases">
        <title>Sequencing of bacterial isolates from soil warming experiment in Harvard Forest, Massachusetts, USA.</title>
        <authorList>
            <person name="Deangelis K.PhD."/>
        </authorList>
    </citation>
    <scope>NUCLEOTIDE SEQUENCE [LARGE SCALE GENOMIC DNA]</scope>
    <source>
        <strain evidence="2 3">GAS496</strain>
    </source>
</reference>
<sequence>MLLTVKSTRANLTTWSTIWLAAALVFFLCEAIAASVSPRYSYATNYISELGVPGSSPLAVVMNLGFWLQGILFLVGAVLATRDSATGRRRLFIVLVAMTALGDVLVATFPGNSAATGHYNAAFLHWVGSLLAILGGNAAIIAGSSVVAGLVKMRWYRAVSVSLAVLGFLSLLFLGHAVGQLNPGLFERGAVYPMFLWQMFSAVLLIARRRADTPPAKGTAKRHLRQR</sequence>
<keyword evidence="1" id="KW-1133">Transmembrane helix</keyword>
<dbReference type="Proteomes" id="UP000247781">
    <property type="component" value="Unassembled WGS sequence"/>
</dbReference>
<proteinExistence type="predicted"/>
<keyword evidence="1" id="KW-0812">Transmembrane</keyword>
<comment type="caution">
    <text evidence="2">The sequence shown here is derived from an EMBL/GenBank/DDBJ whole genome shotgun (WGS) entry which is preliminary data.</text>
</comment>
<dbReference type="EMBL" id="QJJU01000016">
    <property type="protein sequence ID" value="PXX05751.1"/>
    <property type="molecule type" value="Genomic_DNA"/>
</dbReference>
<feature type="transmembrane region" description="Helical" evidence="1">
    <location>
        <begin position="158"/>
        <end position="178"/>
    </location>
</feature>
<evidence type="ECO:0000313" key="2">
    <source>
        <dbReference type="EMBL" id="PXX05751.1"/>
    </source>
</evidence>
<protein>
    <submittedName>
        <fullName evidence="2">Putative membrane protein</fullName>
    </submittedName>
</protein>
<feature type="transmembrane region" description="Helical" evidence="1">
    <location>
        <begin position="91"/>
        <end position="111"/>
    </location>
</feature>
<name>A0A318HBR6_9MYCO</name>
<organism evidence="2 3">
    <name type="scientific">Mycolicibacterium moriokaense</name>
    <dbReference type="NCBI Taxonomy" id="39691"/>
    <lineage>
        <taxon>Bacteria</taxon>
        <taxon>Bacillati</taxon>
        <taxon>Actinomycetota</taxon>
        <taxon>Actinomycetes</taxon>
        <taxon>Mycobacteriales</taxon>
        <taxon>Mycobacteriaceae</taxon>
        <taxon>Mycolicibacterium</taxon>
    </lineage>
</organism>
<feature type="transmembrane region" description="Helical" evidence="1">
    <location>
        <begin position="123"/>
        <end position="151"/>
    </location>
</feature>
<reference evidence="3" key="1">
    <citation type="submission" date="2018-05" db="EMBL/GenBank/DDBJ databases">
        <authorList>
            <person name="Deangelis K."/>
            <person name="Huntemann M."/>
            <person name="Clum A."/>
            <person name="Pillay M."/>
            <person name="Palaniappan K."/>
            <person name="Varghese N."/>
            <person name="Mikhailova N."/>
            <person name="Stamatis D."/>
            <person name="Reddy T."/>
            <person name="Daum C."/>
            <person name="Shapiro N."/>
            <person name="Ivanova N."/>
            <person name="Kyrpides N."/>
            <person name="Woyke T."/>
        </authorList>
    </citation>
    <scope>NUCLEOTIDE SEQUENCE [LARGE SCALE GENOMIC DNA]</scope>
    <source>
        <strain evidence="3">GAS496</strain>
    </source>
</reference>
<dbReference type="Pfam" id="PF06197">
    <property type="entry name" value="DUF998"/>
    <property type="match status" value="1"/>
</dbReference>
<evidence type="ECO:0000313" key="3">
    <source>
        <dbReference type="Proteomes" id="UP000247781"/>
    </source>
</evidence>
<accession>A0A318HBR6</accession>
<dbReference type="InterPro" id="IPR009339">
    <property type="entry name" value="DUF998"/>
</dbReference>
<keyword evidence="1" id="KW-0472">Membrane</keyword>
<dbReference type="AlphaFoldDB" id="A0A318HBR6"/>
<feature type="transmembrane region" description="Helical" evidence="1">
    <location>
        <begin position="190"/>
        <end position="207"/>
    </location>
</feature>